<proteinExistence type="inferred from homology"/>
<dbReference type="InterPro" id="IPR002563">
    <property type="entry name" value="Flavin_Rdtase-like_dom"/>
</dbReference>
<reference evidence="4 5" key="1">
    <citation type="submission" date="2018-07" db="EMBL/GenBank/DDBJ databases">
        <authorList>
            <person name="Quirk P.G."/>
            <person name="Krulwich T.A."/>
        </authorList>
    </citation>
    <scope>NUCLEOTIDE SEQUENCE [LARGE SCALE GENOMIC DNA]</scope>
    <source>
        <strain evidence="4 5">CC-BB4</strain>
    </source>
</reference>
<evidence type="ECO:0000313" key="5">
    <source>
        <dbReference type="Proteomes" id="UP000254889"/>
    </source>
</evidence>
<evidence type="ECO:0000256" key="2">
    <source>
        <dbReference type="ARBA" id="ARBA00023002"/>
    </source>
</evidence>
<dbReference type="InterPro" id="IPR012349">
    <property type="entry name" value="Split_barrel_FMN-bd"/>
</dbReference>
<sequence>MIEAALFKSGMRRLAAGVSIITTTFNGERHGLVATSVCSVSAEPPSLLVCVNQVASSHTAIQQAGIFCVNLLALGDDELAKRFSDPAARATRFADREWTTLATGAPALVGALASFDCEIAATVPSGSHTIFIGNVQAAELWQSEKAPLIYLDGRFVACNPHP</sequence>
<dbReference type="GO" id="GO:0010181">
    <property type="term" value="F:FMN binding"/>
    <property type="evidence" value="ECO:0007669"/>
    <property type="project" value="InterPro"/>
</dbReference>
<dbReference type="Proteomes" id="UP000254889">
    <property type="component" value="Chromosome"/>
</dbReference>
<evidence type="ECO:0000259" key="3">
    <source>
        <dbReference type="SMART" id="SM00903"/>
    </source>
</evidence>
<name>A0A346A161_9HYPH</name>
<keyword evidence="2" id="KW-0560">Oxidoreductase</keyword>
<comment type="similarity">
    <text evidence="1">Belongs to the non-flavoprotein flavin reductase family.</text>
</comment>
<dbReference type="Gene3D" id="2.30.110.10">
    <property type="entry name" value="Electron Transport, Fmn-binding Protein, Chain A"/>
    <property type="match status" value="1"/>
</dbReference>
<evidence type="ECO:0000313" key="4">
    <source>
        <dbReference type="EMBL" id="AXK82908.1"/>
    </source>
</evidence>
<evidence type="ECO:0000256" key="1">
    <source>
        <dbReference type="ARBA" id="ARBA00008898"/>
    </source>
</evidence>
<dbReference type="SUPFAM" id="SSF50475">
    <property type="entry name" value="FMN-binding split barrel"/>
    <property type="match status" value="1"/>
</dbReference>
<dbReference type="GO" id="GO:0042602">
    <property type="term" value="F:riboflavin reductase (NADPH) activity"/>
    <property type="evidence" value="ECO:0007669"/>
    <property type="project" value="TreeGrafter"/>
</dbReference>
<accession>A0A346A161</accession>
<dbReference type="OrthoDB" id="9789254at2"/>
<dbReference type="PANTHER" id="PTHR30466">
    <property type="entry name" value="FLAVIN REDUCTASE"/>
    <property type="match status" value="1"/>
</dbReference>
<dbReference type="EMBL" id="CP031417">
    <property type="protein sequence ID" value="AXK82908.1"/>
    <property type="molecule type" value="Genomic_DNA"/>
</dbReference>
<feature type="domain" description="Flavin reductase like" evidence="3">
    <location>
        <begin position="11"/>
        <end position="157"/>
    </location>
</feature>
<protein>
    <submittedName>
        <fullName evidence="4">Flavin reductase</fullName>
    </submittedName>
</protein>
<organism evidence="4 5">
    <name type="scientific">Pseudolabrys taiwanensis</name>
    <dbReference type="NCBI Taxonomy" id="331696"/>
    <lineage>
        <taxon>Bacteria</taxon>
        <taxon>Pseudomonadati</taxon>
        <taxon>Pseudomonadota</taxon>
        <taxon>Alphaproteobacteria</taxon>
        <taxon>Hyphomicrobiales</taxon>
        <taxon>Xanthobacteraceae</taxon>
        <taxon>Pseudolabrys</taxon>
    </lineage>
</organism>
<dbReference type="AlphaFoldDB" id="A0A346A161"/>
<dbReference type="RefSeq" id="WP_115693287.1">
    <property type="nucleotide sequence ID" value="NZ_CP031417.1"/>
</dbReference>
<dbReference type="InterPro" id="IPR050268">
    <property type="entry name" value="NADH-dep_flavin_reductase"/>
</dbReference>
<keyword evidence="5" id="KW-1185">Reference proteome</keyword>
<dbReference type="SMART" id="SM00903">
    <property type="entry name" value="Flavin_Reduct"/>
    <property type="match status" value="1"/>
</dbReference>
<dbReference type="Pfam" id="PF01613">
    <property type="entry name" value="Flavin_Reduct"/>
    <property type="match status" value="1"/>
</dbReference>
<dbReference type="KEGG" id="ptaw:DW352_21725"/>
<gene>
    <name evidence="4" type="ORF">DW352_21725</name>
</gene>
<dbReference type="PANTHER" id="PTHR30466:SF11">
    <property type="entry name" value="FLAVIN-DEPENDENT MONOOXYGENASE, REDUCTASE SUBUNIT HSAB"/>
    <property type="match status" value="1"/>
</dbReference>